<dbReference type="Proteomes" id="UP001174691">
    <property type="component" value="Unassembled WGS sequence"/>
</dbReference>
<feature type="region of interest" description="Disordered" evidence="5">
    <location>
        <begin position="1"/>
        <end position="46"/>
    </location>
</feature>
<evidence type="ECO:0000259" key="7">
    <source>
        <dbReference type="PROSITE" id="PS50850"/>
    </source>
</evidence>
<feature type="transmembrane region" description="Helical" evidence="6">
    <location>
        <begin position="558"/>
        <end position="576"/>
    </location>
</feature>
<comment type="caution">
    <text evidence="8">The sequence shown here is derived from an EMBL/GenBank/DDBJ whole genome shotgun (WGS) entry which is preliminary data.</text>
</comment>
<dbReference type="GO" id="GO:0005886">
    <property type="term" value="C:plasma membrane"/>
    <property type="evidence" value="ECO:0007669"/>
    <property type="project" value="TreeGrafter"/>
</dbReference>
<evidence type="ECO:0000313" key="8">
    <source>
        <dbReference type="EMBL" id="KAJ9151498.1"/>
    </source>
</evidence>
<feature type="transmembrane region" description="Helical" evidence="6">
    <location>
        <begin position="278"/>
        <end position="301"/>
    </location>
</feature>
<feature type="transmembrane region" description="Helical" evidence="6">
    <location>
        <begin position="451"/>
        <end position="473"/>
    </location>
</feature>
<evidence type="ECO:0000256" key="4">
    <source>
        <dbReference type="ARBA" id="ARBA00023136"/>
    </source>
</evidence>
<reference evidence="8" key="1">
    <citation type="submission" date="2022-07" db="EMBL/GenBank/DDBJ databases">
        <title>Fungi with potential for degradation of polypropylene.</title>
        <authorList>
            <person name="Gostincar C."/>
        </authorList>
    </citation>
    <scope>NUCLEOTIDE SEQUENCE</scope>
    <source>
        <strain evidence="8">EXF-13287</strain>
    </source>
</reference>
<keyword evidence="2 6" id="KW-0812">Transmembrane</keyword>
<feature type="transmembrane region" description="Helical" evidence="6">
    <location>
        <begin position="144"/>
        <end position="162"/>
    </location>
</feature>
<dbReference type="InterPro" id="IPR020846">
    <property type="entry name" value="MFS_dom"/>
</dbReference>
<dbReference type="Pfam" id="PF07690">
    <property type="entry name" value="MFS_1"/>
    <property type="match status" value="1"/>
</dbReference>
<keyword evidence="4 6" id="KW-0472">Membrane</keyword>
<evidence type="ECO:0000256" key="5">
    <source>
        <dbReference type="SAM" id="MobiDB-lite"/>
    </source>
</evidence>
<comment type="subcellular location">
    <subcellularLocation>
        <location evidence="1">Membrane</location>
        <topology evidence="1">Multi-pass membrane protein</topology>
    </subcellularLocation>
</comment>
<keyword evidence="9" id="KW-1185">Reference proteome</keyword>
<dbReference type="GO" id="GO:0022857">
    <property type="term" value="F:transmembrane transporter activity"/>
    <property type="evidence" value="ECO:0007669"/>
    <property type="project" value="InterPro"/>
</dbReference>
<feature type="transmembrane region" description="Helical" evidence="6">
    <location>
        <begin position="423"/>
        <end position="445"/>
    </location>
</feature>
<proteinExistence type="predicted"/>
<dbReference type="AlphaFoldDB" id="A0AA38S033"/>
<keyword evidence="3 6" id="KW-1133">Transmembrane helix</keyword>
<sequence length="589" mass="63724">MTSVIDPKLPSGGGHTDAGVGPDTPVQASDTDIRLDTDRPPIQPPTVPFDVEDAASVAAVPDTVPERLYMTGWRLYALTFALCLSLFLSTLETTIVSTSLVSITDALGGFNERDWVVTSYLLTYTGFLVIYAKFSDVLGRKPMLLLAVGLFTVFSIVCGSISSLLQLIIFRAFQGMGASGIYAMVTVMNPEMVPSSQWGTYVAITSVVFVLSSVLGPVLGGVINGHDHSSWRWVFLLNAPTGAIATGLIAFLLPNHFPYKATDATARSRWHDKFTLKSIARLDLIGAFLLLASSILLVFGFEEAGARYPWGSAAVLSTLIIGAILFVAFVVWEKIVAHERFFQDPVFPLRLMKDRKFVGMTLVALLTGPPFMTVLINLPQRFQAVSGSTPFQAGIHLLPLLLSSPLATTVAGQLVSKGNVPPFYMLLAGASLQLLGLGLASSAGVGDDRMMYGFEVIMGFSFGMTLIMLIIYVPFVVDRADMAVGISSITQIRVLGGTIGLAISATVLNHALSSRLPAILSPSQIQEISDSVLFIAKLPEAQRDAVRLAYNEAFNEQFRVMLYFSAVVWLASLLLWERKMKTARDIAGY</sequence>
<dbReference type="InterPro" id="IPR036259">
    <property type="entry name" value="MFS_trans_sf"/>
</dbReference>
<organism evidence="8 9">
    <name type="scientific">Coniochaeta hoffmannii</name>
    <dbReference type="NCBI Taxonomy" id="91930"/>
    <lineage>
        <taxon>Eukaryota</taxon>
        <taxon>Fungi</taxon>
        <taxon>Dikarya</taxon>
        <taxon>Ascomycota</taxon>
        <taxon>Pezizomycotina</taxon>
        <taxon>Sordariomycetes</taxon>
        <taxon>Sordariomycetidae</taxon>
        <taxon>Coniochaetales</taxon>
        <taxon>Coniochaetaceae</taxon>
        <taxon>Coniochaeta</taxon>
    </lineage>
</organism>
<feature type="transmembrane region" description="Helical" evidence="6">
    <location>
        <begin position="168"/>
        <end position="188"/>
    </location>
</feature>
<gene>
    <name evidence="8" type="ORF">NKR19_g4888</name>
</gene>
<feature type="transmembrane region" description="Helical" evidence="6">
    <location>
        <begin position="200"/>
        <end position="223"/>
    </location>
</feature>
<evidence type="ECO:0000256" key="3">
    <source>
        <dbReference type="ARBA" id="ARBA00022989"/>
    </source>
</evidence>
<feature type="transmembrane region" description="Helical" evidence="6">
    <location>
        <begin position="357"/>
        <end position="378"/>
    </location>
</feature>
<evidence type="ECO:0000256" key="1">
    <source>
        <dbReference type="ARBA" id="ARBA00004141"/>
    </source>
</evidence>
<dbReference type="InterPro" id="IPR011701">
    <property type="entry name" value="MFS"/>
</dbReference>
<dbReference type="Gene3D" id="1.20.1720.10">
    <property type="entry name" value="Multidrug resistance protein D"/>
    <property type="match status" value="1"/>
</dbReference>
<dbReference type="PROSITE" id="PS50850">
    <property type="entry name" value="MFS"/>
    <property type="match status" value="1"/>
</dbReference>
<feature type="transmembrane region" description="Helical" evidence="6">
    <location>
        <begin position="75"/>
        <end position="95"/>
    </location>
</feature>
<feature type="transmembrane region" description="Helical" evidence="6">
    <location>
        <begin position="313"/>
        <end position="332"/>
    </location>
</feature>
<evidence type="ECO:0000313" key="9">
    <source>
        <dbReference type="Proteomes" id="UP001174691"/>
    </source>
</evidence>
<feature type="transmembrane region" description="Helical" evidence="6">
    <location>
        <begin position="235"/>
        <end position="257"/>
    </location>
</feature>
<dbReference type="PANTHER" id="PTHR23501:SF43">
    <property type="entry name" value="MULTIDRUG TRANSPORTER, PUTATIVE (AFU_ORTHOLOGUE AFUA_6G03040)-RELATED"/>
    <property type="match status" value="1"/>
</dbReference>
<feature type="transmembrane region" description="Helical" evidence="6">
    <location>
        <begin position="115"/>
        <end position="132"/>
    </location>
</feature>
<feature type="transmembrane region" description="Helical" evidence="6">
    <location>
        <begin position="390"/>
        <end position="411"/>
    </location>
</feature>
<name>A0AA38S033_9PEZI</name>
<evidence type="ECO:0000256" key="2">
    <source>
        <dbReference type="ARBA" id="ARBA00022692"/>
    </source>
</evidence>
<feature type="transmembrane region" description="Helical" evidence="6">
    <location>
        <begin position="494"/>
        <end position="512"/>
    </location>
</feature>
<evidence type="ECO:0000256" key="6">
    <source>
        <dbReference type="SAM" id="Phobius"/>
    </source>
</evidence>
<feature type="domain" description="Major facilitator superfamily (MFS) profile" evidence="7">
    <location>
        <begin position="78"/>
        <end position="583"/>
    </location>
</feature>
<protein>
    <submittedName>
        <fullName evidence="8">MFS general substrate transporter</fullName>
    </submittedName>
</protein>
<dbReference type="PANTHER" id="PTHR23501">
    <property type="entry name" value="MAJOR FACILITATOR SUPERFAMILY"/>
    <property type="match status" value="1"/>
</dbReference>
<dbReference type="SUPFAM" id="SSF103473">
    <property type="entry name" value="MFS general substrate transporter"/>
    <property type="match status" value="2"/>
</dbReference>
<accession>A0AA38S033</accession>
<dbReference type="EMBL" id="JANBVN010000064">
    <property type="protein sequence ID" value="KAJ9151498.1"/>
    <property type="molecule type" value="Genomic_DNA"/>
</dbReference>